<dbReference type="InterPro" id="IPR013429">
    <property type="entry name" value="Regulatory_FmdB_Zinc_ribbon"/>
</dbReference>
<reference evidence="3" key="1">
    <citation type="submission" date="2018-06" db="EMBL/GenBank/DDBJ databases">
        <authorList>
            <person name="Zhirakovskaya E."/>
        </authorList>
    </citation>
    <scope>NUCLEOTIDE SEQUENCE</scope>
</reference>
<evidence type="ECO:0000313" key="3">
    <source>
        <dbReference type="EMBL" id="VAX18735.1"/>
    </source>
</evidence>
<dbReference type="EMBL" id="UOGC01000077">
    <property type="protein sequence ID" value="VAX18735.1"/>
    <property type="molecule type" value="Genomic_DNA"/>
</dbReference>
<dbReference type="PANTHER" id="PTHR34404">
    <property type="entry name" value="REGULATORY PROTEIN, FMDB FAMILY"/>
    <property type="match status" value="1"/>
</dbReference>
<name>A0A3B1CIW5_9ZZZZ</name>
<evidence type="ECO:0000256" key="1">
    <source>
        <dbReference type="SAM" id="MobiDB-lite"/>
    </source>
</evidence>
<gene>
    <name evidence="3" type="ORF">MNBD_NITROSPINAE01-1800</name>
</gene>
<dbReference type="PANTHER" id="PTHR34404:SF2">
    <property type="entry name" value="CONSERVED SERINE RICH PROTEIN"/>
    <property type="match status" value="1"/>
</dbReference>
<evidence type="ECO:0000259" key="2">
    <source>
        <dbReference type="SMART" id="SM00834"/>
    </source>
</evidence>
<protein>
    <recommendedName>
        <fullName evidence="2">Putative regulatory protein FmdB zinc ribbon domain-containing protein</fullName>
    </recommendedName>
</protein>
<accession>A0A3B1CIW5</accession>
<feature type="region of interest" description="Disordered" evidence="1">
    <location>
        <begin position="62"/>
        <end position="88"/>
    </location>
</feature>
<feature type="compositionally biased region" description="Polar residues" evidence="1">
    <location>
        <begin position="65"/>
        <end position="88"/>
    </location>
</feature>
<feature type="domain" description="Putative regulatory protein FmdB zinc ribbon" evidence="2">
    <location>
        <begin position="1"/>
        <end position="45"/>
    </location>
</feature>
<dbReference type="Pfam" id="PF09723">
    <property type="entry name" value="Zn_ribbon_8"/>
    <property type="match status" value="1"/>
</dbReference>
<dbReference type="AlphaFoldDB" id="A0A3B1CIW5"/>
<dbReference type="NCBIfam" id="TIGR02605">
    <property type="entry name" value="CxxC_CxxC_SSSS"/>
    <property type="match status" value="1"/>
</dbReference>
<dbReference type="SMART" id="SM00834">
    <property type="entry name" value="CxxC_CXXC_SSSS"/>
    <property type="match status" value="1"/>
</dbReference>
<organism evidence="3">
    <name type="scientific">hydrothermal vent metagenome</name>
    <dbReference type="NCBI Taxonomy" id="652676"/>
    <lineage>
        <taxon>unclassified sequences</taxon>
        <taxon>metagenomes</taxon>
        <taxon>ecological metagenomes</taxon>
    </lineage>
</organism>
<proteinExistence type="predicted"/>
<sequence>MPIYEYECKKCGELVEVNQKMTDPPLKKHGGKGVKCGGKLVKLMSSNAFHLKGSGWYKTDYAKSGSATPPKTETKSACDTCPSNSANK</sequence>